<keyword evidence="10" id="KW-1185">Reference proteome</keyword>
<evidence type="ECO:0000256" key="1">
    <source>
        <dbReference type="ARBA" id="ARBA00022527"/>
    </source>
</evidence>
<dbReference type="GO" id="GO:0005737">
    <property type="term" value="C:cytoplasm"/>
    <property type="evidence" value="ECO:0007669"/>
    <property type="project" value="TreeGrafter"/>
</dbReference>
<feature type="compositionally biased region" description="Low complexity" evidence="7">
    <location>
        <begin position="265"/>
        <end position="287"/>
    </location>
</feature>
<dbReference type="GO" id="GO:0005524">
    <property type="term" value="F:ATP binding"/>
    <property type="evidence" value="ECO:0007669"/>
    <property type="project" value="UniProtKB-UniRule"/>
</dbReference>
<accession>A0A9P0QR07</accession>
<proteinExistence type="predicted"/>
<sequence length="846" mass="95210">MSYNYNSNRHNSIGGNWHLRPNKDQSSSSSSSSSTLGPNSSSPNTSSSTSTSTGPIDLRSEQIPGFRNPWFNSNNLPNSSNSNMSNLSHSPTKGNQLGIPLLQQQSPSQSAAAQRRLSFATQLPTTYENGDHRSSIVPPYIHPPTRADNPFNQYYTSQEVSLGGGNSANVQAGPSADRRMSAAGTYAGGQFNAYQTNQGISGLYQQSQQQQQQQQQQLPNGSVFPPHLNQYSIGGNAGAAVAARRSSVAAANYQQLPYDPSSARSSFYSSQSSQLHHLQQQQLQQQQQQQLFHPSQFPFAQGHPGRSLSIVQYNQYQTDIQQQRLTNRRKPAPKITKVNNKFDLKPKQNQQPKYRRCSVNSIHISPVNALSIYLTETYGICQPRKFQYSKSTNPKRVLTKPSEPKFNNGFDNEDSDYILYVNDILGTEEGRKYIVLDLLGCGTFGQVVKCQNLSNQSLCAVKVIKSKPAYMNQSLTEVRLLEFLNTNSNGKNFIRLIDTFMHKEHLCLVFELLASNLYELIKQNQFQGLNMRLVKLLTKQLLESLAQLKGFQMIHCDLKPENILLCQPDKPDIKVIDFGSACFTRQTTYTYIQSRFYRSPEVILGLPYTESIDMWSLGCIVGELFLGLPMFPGNSEYNQIWKIVDMLGNPPRHMIEVGRSALNFFHKTPANSSEEKPSYRIKNIDEYTEWLNNSSRTGGGRDSEGVKEEKPNKQYFKNQLLKDIILNYKFPSRMTATMIEREWEERFLLLDFLSKVLNMNPLERLTPQEALKHPFVNENADKASTNAAINAANAIAGHTQHPHPHLRSQTQQTQPSMQQQIPGQRRETSSGLSQSQSARNHASQLV</sequence>
<feature type="domain" description="Protein kinase" evidence="8">
    <location>
        <begin position="433"/>
        <end position="776"/>
    </location>
</feature>
<feature type="region of interest" description="Disordered" evidence="7">
    <location>
        <begin position="259"/>
        <end position="287"/>
    </location>
</feature>
<dbReference type="InterPro" id="IPR000719">
    <property type="entry name" value="Prot_kinase_dom"/>
</dbReference>
<dbReference type="SMART" id="SM00220">
    <property type="entry name" value="S_TKc"/>
    <property type="match status" value="1"/>
</dbReference>
<dbReference type="GO" id="GO:0004713">
    <property type="term" value="F:protein tyrosine kinase activity"/>
    <property type="evidence" value="ECO:0007669"/>
    <property type="project" value="TreeGrafter"/>
</dbReference>
<evidence type="ECO:0000256" key="2">
    <source>
        <dbReference type="ARBA" id="ARBA00022679"/>
    </source>
</evidence>
<dbReference type="GO" id="GO:0004674">
    <property type="term" value="F:protein serine/threonine kinase activity"/>
    <property type="evidence" value="ECO:0007669"/>
    <property type="project" value="UniProtKB-KW"/>
</dbReference>
<keyword evidence="3 6" id="KW-0547">Nucleotide-binding</keyword>
<organism evidence="9 10">
    <name type="scientific">[Candida] railenensis</name>
    <dbReference type="NCBI Taxonomy" id="45579"/>
    <lineage>
        <taxon>Eukaryota</taxon>
        <taxon>Fungi</taxon>
        <taxon>Dikarya</taxon>
        <taxon>Ascomycota</taxon>
        <taxon>Saccharomycotina</taxon>
        <taxon>Pichiomycetes</taxon>
        <taxon>Debaryomycetaceae</taxon>
        <taxon>Kurtzmaniella</taxon>
    </lineage>
</organism>
<keyword evidence="5 6" id="KW-0067">ATP-binding</keyword>
<dbReference type="EMBL" id="CAKXYY010000009">
    <property type="protein sequence ID" value="CAH2353080.1"/>
    <property type="molecule type" value="Genomic_DNA"/>
</dbReference>
<dbReference type="InterPro" id="IPR050494">
    <property type="entry name" value="Ser_Thr_dual-spec_kinase"/>
</dbReference>
<dbReference type="PANTHER" id="PTHR24058:SF17">
    <property type="entry name" value="HOMEODOMAIN INTERACTING PROTEIN KINASE, ISOFORM D"/>
    <property type="match status" value="1"/>
</dbReference>
<dbReference type="Proteomes" id="UP000837801">
    <property type="component" value="Unassembled WGS sequence"/>
</dbReference>
<evidence type="ECO:0000313" key="10">
    <source>
        <dbReference type="Proteomes" id="UP000837801"/>
    </source>
</evidence>
<evidence type="ECO:0000259" key="8">
    <source>
        <dbReference type="PROSITE" id="PS50011"/>
    </source>
</evidence>
<dbReference type="PROSITE" id="PS00108">
    <property type="entry name" value="PROTEIN_KINASE_ST"/>
    <property type="match status" value="1"/>
</dbReference>
<evidence type="ECO:0000313" key="9">
    <source>
        <dbReference type="EMBL" id="CAH2353080.1"/>
    </source>
</evidence>
<dbReference type="Gene3D" id="3.30.200.20">
    <property type="entry name" value="Phosphorylase Kinase, domain 1"/>
    <property type="match status" value="1"/>
</dbReference>
<dbReference type="PANTHER" id="PTHR24058">
    <property type="entry name" value="DUAL SPECIFICITY PROTEIN KINASE"/>
    <property type="match status" value="1"/>
</dbReference>
<dbReference type="InterPro" id="IPR008271">
    <property type="entry name" value="Ser/Thr_kinase_AS"/>
</dbReference>
<feature type="compositionally biased region" description="Polar residues" evidence="7">
    <location>
        <begin position="829"/>
        <end position="846"/>
    </location>
</feature>
<feature type="compositionally biased region" description="Low complexity" evidence="7">
    <location>
        <begin position="205"/>
        <end position="217"/>
    </location>
</feature>
<feature type="region of interest" description="Disordered" evidence="7">
    <location>
        <begin position="799"/>
        <end position="846"/>
    </location>
</feature>
<dbReference type="InterPro" id="IPR017441">
    <property type="entry name" value="Protein_kinase_ATP_BS"/>
</dbReference>
<evidence type="ECO:0000256" key="4">
    <source>
        <dbReference type="ARBA" id="ARBA00022777"/>
    </source>
</evidence>
<dbReference type="PROSITE" id="PS50011">
    <property type="entry name" value="PROTEIN_KINASE_DOM"/>
    <property type="match status" value="1"/>
</dbReference>
<comment type="caution">
    <text evidence="9">The sequence shown here is derived from an EMBL/GenBank/DDBJ whole genome shotgun (WGS) entry which is preliminary data.</text>
</comment>
<reference evidence="9" key="1">
    <citation type="submission" date="2022-03" db="EMBL/GenBank/DDBJ databases">
        <authorList>
            <person name="Legras J.-L."/>
            <person name="Devillers H."/>
            <person name="Grondin C."/>
        </authorList>
    </citation>
    <scope>NUCLEOTIDE SEQUENCE</scope>
    <source>
        <strain evidence="9">CLIB 1423</strain>
    </source>
</reference>
<dbReference type="SUPFAM" id="SSF56112">
    <property type="entry name" value="Protein kinase-like (PK-like)"/>
    <property type="match status" value="1"/>
</dbReference>
<feature type="region of interest" description="Disordered" evidence="7">
    <location>
        <begin position="692"/>
        <end position="711"/>
    </location>
</feature>
<name>A0A9P0QR07_9ASCO</name>
<feature type="compositionally biased region" description="Low complexity" evidence="7">
    <location>
        <begin position="808"/>
        <end position="823"/>
    </location>
</feature>
<dbReference type="OrthoDB" id="9332038at2759"/>
<feature type="compositionally biased region" description="Basic and acidic residues" evidence="7">
    <location>
        <begin position="699"/>
        <end position="711"/>
    </location>
</feature>
<dbReference type="Gene3D" id="1.10.510.10">
    <property type="entry name" value="Transferase(Phosphotransferase) domain 1"/>
    <property type="match status" value="1"/>
</dbReference>
<evidence type="ECO:0000256" key="3">
    <source>
        <dbReference type="ARBA" id="ARBA00022741"/>
    </source>
</evidence>
<dbReference type="PROSITE" id="PS00107">
    <property type="entry name" value="PROTEIN_KINASE_ATP"/>
    <property type="match status" value="1"/>
</dbReference>
<feature type="compositionally biased region" description="Polar residues" evidence="7">
    <location>
        <begin position="1"/>
        <end position="14"/>
    </location>
</feature>
<dbReference type="AlphaFoldDB" id="A0A9P0QR07"/>
<feature type="binding site" evidence="6">
    <location>
        <position position="462"/>
    </location>
    <ligand>
        <name>ATP</name>
        <dbReference type="ChEBI" id="CHEBI:30616"/>
    </ligand>
</feature>
<evidence type="ECO:0000256" key="6">
    <source>
        <dbReference type="PROSITE-ProRule" id="PRU10141"/>
    </source>
</evidence>
<keyword evidence="4 9" id="KW-0418">Kinase</keyword>
<feature type="compositionally biased region" description="Low complexity" evidence="7">
    <location>
        <begin position="26"/>
        <end position="54"/>
    </location>
</feature>
<feature type="region of interest" description="Disordered" evidence="7">
    <location>
        <begin position="1"/>
        <end position="98"/>
    </location>
</feature>
<keyword evidence="1" id="KW-0723">Serine/threonine-protein kinase</keyword>
<protein>
    <submittedName>
        <fullName evidence="9">Dual specificity protein kinase Yak1p</fullName>
    </submittedName>
</protein>
<dbReference type="Pfam" id="PF00069">
    <property type="entry name" value="Pkinase"/>
    <property type="match status" value="1"/>
</dbReference>
<dbReference type="GO" id="GO:0030447">
    <property type="term" value="P:filamentous growth"/>
    <property type="evidence" value="ECO:0007669"/>
    <property type="project" value="UniProtKB-ARBA"/>
</dbReference>
<evidence type="ECO:0000256" key="5">
    <source>
        <dbReference type="ARBA" id="ARBA00022840"/>
    </source>
</evidence>
<feature type="region of interest" description="Disordered" evidence="7">
    <location>
        <begin position="204"/>
        <end position="230"/>
    </location>
</feature>
<dbReference type="InterPro" id="IPR011009">
    <property type="entry name" value="Kinase-like_dom_sf"/>
</dbReference>
<gene>
    <name evidence="9" type="ORF">CLIB1423_09S02344</name>
</gene>
<evidence type="ECO:0000256" key="7">
    <source>
        <dbReference type="SAM" id="MobiDB-lite"/>
    </source>
</evidence>
<keyword evidence="2" id="KW-0808">Transferase</keyword>
<feature type="compositionally biased region" description="Low complexity" evidence="7">
    <location>
        <begin position="72"/>
        <end position="91"/>
    </location>
</feature>
<dbReference type="GO" id="GO:0005634">
    <property type="term" value="C:nucleus"/>
    <property type="evidence" value="ECO:0007669"/>
    <property type="project" value="TreeGrafter"/>
</dbReference>